<evidence type="ECO:0000256" key="8">
    <source>
        <dbReference type="ARBA" id="ARBA00022989"/>
    </source>
</evidence>
<dbReference type="PROSITE" id="PS00497">
    <property type="entry name" value="TYROSINASE_1"/>
    <property type="match status" value="1"/>
</dbReference>
<keyword evidence="14" id="KW-0325">Glycoprotein</keyword>
<dbReference type="GO" id="GO:0004503">
    <property type="term" value="F:tyrosinase activity"/>
    <property type="evidence" value="ECO:0007669"/>
    <property type="project" value="UniProtKB-EC"/>
</dbReference>
<feature type="domain" description="Tyrosinase copper-binding" evidence="20">
    <location>
        <begin position="207"/>
        <end position="224"/>
    </location>
</feature>
<keyword evidence="9" id="KW-0560">Oxidoreductase</keyword>
<evidence type="ECO:0000256" key="2">
    <source>
        <dbReference type="ARBA" id="ARBA00004573"/>
    </source>
</evidence>
<proteinExistence type="inferred from homology"/>
<keyword evidence="11" id="KW-0503">Monooxygenase</keyword>
<name>A0A8J9Z8E2_BRALA</name>
<feature type="transmembrane region" description="Helical" evidence="18">
    <location>
        <begin position="470"/>
        <end position="490"/>
    </location>
</feature>
<evidence type="ECO:0000256" key="10">
    <source>
        <dbReference type="ARBA" id="ARBA00023008"/>
    </source>
</evidence>
<evidence type="ECO:0000256" key="18">
    <source>
        <dbReference type="SAM" id="Phobius"/>
    </source>
</evidence>
<dbReference type="EC" id="1.14.18.1" evidence="4"/>
<feature type="signal peptide" evidence="19">
    <location>
        <begin position="1"/>
        <end position="19"/>
    </location>
</feature>
<evidence type="ECO:0000256" key="5">
    <source>
        <dbReference type="ARBA" id="ARBA00022692"/>
    </source>
</evidence>
<dbReference type="InterPro" id="IPR050316">
    <property type="entry name" value="Tyrosinase/Hemocyanin"/>
</dbReference>
<evidence type="ECO:0000313" key="23">
    <source>
        <dbReference type="Proteomes" id="UP000838412"/>
    </source>
</evidence>
<gene>
    <name evidence="22" type="primary">TYR</name>
    <name evidence="22" type="ORF">BLAG_LOCUS10262</name>
</gene>
<evidence type="ECO:0000256" key="3">
    <source>
        <dbReference type="ARBA" id="ARBA00009928"/>
    </source>
</evidence>
<dbReference type="Gene3D" id="1.10.1280.10">
    <property type="entry name" value="Di-copper center containing domain from catechol oxidase"/>
    <property type="match status" value="1"/>
</dbReference>
<dbReference type="FunFam" id="1.10.1280.10:FF:000003">
    <property type="entry name" value="Tyrosinase"/>
    <property type="match status" value="1"/>
</dbReference>
<dbReference type="AlphaFoldDB" id="A0A8J9Z8E2"/>
<dbReference type="PANTHER" id="PTHR11474:SF124">
    <property type="entry name" value="TYROSINASE"/>
    <property type="match status" value="1"/>
</dbReference>
<organism evidence="22 23">
    <name type="scientific">Branchiostoma lanceolatum</name>
    <name type="common">Common lancelet</name>
    <name type="synonym">Amphioxus lanceolatum</name>
    <dbReference type="NCBI Taxonomy" id="7740"/>
    <lineage>
        <taxon>Eukaryota</taxon>
        <taxon>Metazoa</taxon>
        <taxon>Chordata</taxon>
        <taxon>Cephalochordata</taxon>
        <taxon>Leptocardii</taxon>
        <taxon>Amphioxiformes</taxon>
        <taxon>Branchiostomatidae</taxon>
        <taxon>Branchiostoma</taxon>
    </lineage>
</organism>
<evidence type="ECO:0000256" key="19">
    <source>
        <dbReference type="SAM" id="SignalP"/>
    </source>
</evidence>
<keyword evidence="13 18" id="KW-0472">Membrane</keyword>
<feature type="domain" description="Tyrosinase copper-binding" evidence="21">
    <location>
        <begin position="385"/>
        <end position="396"/>
    </location>
</feature>
<evidence type="ECO:0000313" key="22">
    <source>
        <dbReference type="EMBL" id="CAH1249020.1"/>
    </source>
</evidence>
<evidence type="ECO:0000256" key="14">
    <source>
        <dbReference type="ARBA" id="ARBA00023180"/>
    </source>
</evidence>
<keyword evidence="10" id="KW-0186">Copper</keyword>
<dbReference type="PANTHER" id="PTHR11474">
    <property type="entry name" value="TYROSINASE FAMILY MEMBER"/>
    <property type="match status" value="1"/>
</dbReference>
<feature type="region of interest" description="Disordered" evidence="17">
    <location>
        <begin position="513"/>
        <end position="542"/>
    </location>
</feature>
<dbReference type="PROSITE" id="PS00498">
    <property type="entry name" value="TYROSINASE_2"/>
    <property type="match status" value="1"/>
</dbReference>
<dbReference type="InterPro" id="IPR002227">
    <property type="entry name" value="Tyrosinase_Cu-bd"/>
</dbReference>
<keyword evidence="8 18" id="KW-1133">Transmembrane helix</keyword>
<evidence type="ECO:0000256" key="7">
    <source>
        <dbReference type="ARBA" id="ARBA00022729"/>
    </source>
</evidence>
<dbReference type="InterPro" id="IPR008922">
    <property type="entry name" value="Di-copper_centre_dom_sf"/>
</dbReference>
<keyword evidence="6" id="KW-0479">Metal-binding</keyword>
<dbReference type="EMBL" id="OV696702">
    <property type="protein sequence ID" value="CAH1249020.1"/>
    <property type="molecule type" value="Genomic_DNA"/>
</dbReference>
<keyword evidence="7 19" id="KW-0732">Signal</keyword>
<dbReference type="Proteomes" id="UP000838412">
    <property type="component" value="Chromosome 17"/>
</dbReference>
<evidence type="ECO:0000256" key="13">
    <source>
        <dbReference type="ARBA" id="ARBA00023136"/>
    </source>
</evidence>
<evidence type="ECO:0000256" key="15">
    <source>
        <dbReference type="ARBA" id="ARBA00039304"/>
    </source>
</evidence>
<feature type="chain" id="PRO_5035472268" description="Tyrosinase" evidence="19">
    <location>
        <begin position="20"/>
        <end position="549"/>
    </location>
</feature>
<dbReference type="Pfam" id="PF00264">
    <property type="entry name" value="Tyrosinase"/>
    <property type="match status" value="1"/>
</dbReference>
<evidence type="ECO:0000259" key="20">
    <source>
        <dbReference type="PROSITE" id="PS00497"/>
    </source>
</evidence>
<comment type="subcellular location">
    <subcellularLocation>
        <location evidence="2">Melanosome membrane</location>
        <topology evidence="2">Single-pass type I membrane protein</topology>
    </subcellularLocation>
</comment>
<protein>
    <recommendedName>
        <fullName evidence="15">Tyrosinase</fullName>
        <ecNumber evidence="4">1.14.18.1</ecNumber>
    </recommendedName>
    <alternativeName>
        <fullName evidence="16">Monophenol monooxygenase</fullName>
    </alternativeName>
</protein>
<comment type="cofactor">
    <cofactor evidence="1">
        <name>Cu(2+)</name>
        <dbReference type="ChEBI" id="CHEBI:29036"/>
    </cofactor>
</comment>
<evidence type="ECO:0000256" key="16">
    <source>
        <dbReference type="ARBA" id="ARBA00042251"/>
    </source>
</evidence>
<dbReference type="OrthoDB" id="6132182at2759"/>
<evidence type="ECO:0000256" key="4">
    <source>
        <dbReference type="ARBA" id="ARBA00011906"/>
    </source>
</evidence>
<keyword evidence="5 18" id="KW-0812">Transmembrane</keyword>
<dbReference type="GO" id="GO:0046872">
    <property type="term" value="F:metal ion binding"/>
    <property type="evidence" value="ECO:0007669"/>
    <property type="project" value="UniProtKB-KW"/>
</dbReference>
<keyword evidence="23" id="KW-1185">Reference proteome</keyword>
<evidence type="ECO:0000256" key="17">
    <source>
        <dbReference type="SAM" id="MobiDB-lite"/>
    </source>
</evidence>
<dbReference type="GO" id="GO:0043473">
    <property type="term" value="P:pigmentation"/>
    <property type="evidence" value="ECO:0007669"/>
    <property type="project" value="TreeGrafter"/>
</dbReference>
<sequence>MPKMFLVVFCSVFLGTCYGQFPRACTDDLSLSTGRCCPLWPASDGTGSPCGEALGRGTCRQIQLDDSPHSPSYPYVGADDRERWPTVYWNWTCECRGNFYGVDCSECKYGFVGPDCNERKILIRRNIFDLSWWERTRFLRALDESKTTVSERWVIPLTPYVDVLTNGTKPAFANVTTYNVLAWMHYYVSRNVLLPDGGVFENIDFAHEGPGFLPWHRVFLLLWERELARFVDDEDFTIPYWDWRDLDECGDLCTDDFMGATFQDFSGRLSNGSVFSDWQVICTRDDEYDDLRTVCDGSPEGPLLRNPGTVPDYSTLPAWQDVQDVLKLDQYEPPPYDRSANFSFRNTLEGFAAPDGTASVRSYLHNAVHRFMNGTLSSVGSSANDPLFIIHHAYVDSIYEVWLRKFRPNVSALTAENAPIGHNRGSFMVPFVPLHTSADFFALATDFGYDYDYLIETELAWWEDLGFLKFYGLLVGGMMIGGLLLVLTVTTSRRYCCPARQIYRPRIRRIVRVPTESDPTETEESSGETETTPLINKQEPEPRYAVVYL</sequence>
<evidence type="ECO:0000256" key="6">
    <source>
        <dbReference type="ARBA" id="ARBA00022723"/>
    </source>
</evidence>
<evidence type="ECO:0000256" key="1">
    <source>
        <dbReference type="ARBA" id="ARBA00001973"/>
    </source>
</evidence>
<feature type="compositionally biased region" description="Acidic residues" evidence="17">
    <location>
        <begin position="518"/>
        <end position="527"/>
    </location>
</feature>
<reference evidence="22" key="1">
    <citation type="submission" date="2022-01" db="EMBL/GenBank/DDBJ databases">
        <authorList>
            <person name="Braso-Vives M."/>
        </authorList>
    </citation>
    <scope>NUCLEOTIDE SEQUENCE</scope>
</reference>
<dbReference type="SUPFAM" id="SSF48056">
    <property type="entry name" value="Di-copper centre-containing domain"/>
    <property type="match status" value="1"/>
</dbReference>
<evidence type="ECO:0000256" key="9">
    <source>
        <dbReference type="ARBA" id="ARBA00023002"/>
    </source>
</evidence>
<dbReference type="GO" id="GO:0042438">
    <property type="term" value="P:melanin biosynthetic process"/>
    <property type="evidence" value="ECO:0007669"/>
    <property type="project" value="UniProtKB-KW"/>
</dbReference>
<evidence type="ECO:0000256" key="12">
    <source>
        <dbReference type="ARBA" id="ARBA00023101"/>
    </source>
</evidence>
<dbReference type="PRINTS" id="PR00092">
    <property type="entry name" value="TYROSINASE"/>
</dbReference>
<accession>A0A8J9Z8E2</accession>
<keyword evidence="12" id="KW-0470">Melanin biosynthesis</keyword>
<evidence type="ECO:0000259" key="21">
    <source>
        <dbReference type="PROSITE" id="PS00498"/>
    </source>
</evidence>
<evidence type="ECO:0000256" key="11">
    <source>
        <dbReference type="ARBA" id="ARBA00023033"/>
    </source>
</evidence>
<comment type="similarity">
    <text evidence="3">Belongs to the tyrosinase family.</text>
</comment>